<dbReference type="eggNOG" id="arCOG05643">
    <property type="taxonomic scope" value="Archaea"/>
</dbReference>
<organism evidence="1 2">
    <name type="scientific">Thermoproteus tenax (strain ATCC 35583 / DSM 2078 / JCM 9277 / NBRC 100435 / Kra 1)</name>
    <dbReference type="NCBI Taxonomy" id="768679"/>
    <lineage>
        <taxon>Archaea</taxon>
        <taxon>Thermoproteota</taxon>
        <taxon>Thermoprotei</taxon>
        <taxon>Thermoproteales</taxon>
        <taxon>Thermoproteaceae</taxon>
        <taxon>Thermoproteus</taxon>
    </lineage>
</organism>
<name>G4RP25_THETK</name>
<dbReference type="OrthoDB" id="27772at2157"/>
<dbReference type="PATRIC" id="fig|768679.9.peg.672"/>
<dbReference type="RefSeq" id="WP_014126576.1">
    <property type="nucleotide sequence ID" value="NC_016070.1"/>
</dbReference>
<dbReference type="PaxDb" id="768679-TTX_0659"/>
<dbReference type="GeneID" id="11261555"/>
<reference evidence="1 2" key="1">
    <citation type="journal article" date="2011" name="PLoS ONE">
        <title>The complete genome sequence of Thermoproteus tenax: a physiologically versatile member of the Crenarchaeota.</title>
        <authorList>
            <person name="Siebers B."/>
            <person name="Zaparty M."/>
            <person name="Raddatz G."/>
            <person name="Tjaden B."/>
            <person name="Albers S.V."/>
            <person name="Bell S.D."/>
            <person name="Blombach F."/>
            <person name="Kletzin A."/>
            <person name="Kyrpides N."/>
            <person name="Lanz C."/>
            <person name="Plagens A."/>
            <person name="Rampp M."/>
            <person name="Rosinus A."/>
            <person name="von Jan M."/>
            <person name="Makarova K.S."/>
            <person name="Klenk H.P."/>
            <person name="Schuster S.C."/>
            <person name="Hensel R."/>
        </authorList>
    </citation>
    <scope>NUCLEOTIDE SEQUENCE [LARGE SCALE GENOMIC DNA]</scope>
    <source>
        <strain evidence="2">ATCC 35583 / DSM 2078 / JCM 9277 / NBRC 100435 / Kra 1</strain>
    </source>
</reference>
<dbReference type="HOGENOM" id="CLU_1922914_0_0_2"/>
<accession>G4RP25</accession>
<dbReference type="AlphaFoldDB" id="G4RP25"/>
<protein>
    <submittedName>
        <fullName evidence="1">Uncharacterized protein</fullName>
    </submittedName>
</protein>
<dbReference type="EMBL" id="FN869859">
    <property type="protein sequence ID" value="CCC81319.1"/>
    <property type="molecule type" value="Genomic_DNA"/>
</dbReference>
<keyword evidence="2" id="KW-1185">Reference proteome</keyword>
<sequence>MISAPPAVMLLPLPSKDQVVNTVSMVISKFKKIGVPVELKKVDGPIFIECRVSPDGTLQRLDVYLAVGGDDFATITPVQERIVGNFIERVAFVHIAQGVAVQINYEIKDSAALKNVIVYAVGPAYRDLVLR</sequence>
<evidence type="ECO:0000313" key="1">
    <source>
        <dbReference type="EMBL" id="CCC81319.1"/>
    </source>
</evidence>
<dbReference type="KEGG" id="ttn:TTX_0659"/>
<evidence type="ECO:0000313" key="2">
    <source>
        <dbReference type="Proteomes" id="UP000002654"/>
    </source>
</evidence>
<dbReference type="Proteomes" id="UP000002654">
    <property type="component" value="Chromosome"/>
</dbReference>
<proteinExistence type="predicted"/>
<dbReference type="STRING" id="768679.TTX_0659"/>
<gene>
    <name evidence="1" type="ordered locus">TTX_0659</name>
</gene>